<organism evidence="1 2">
    <name type="scientific">Rhodococcus ruber</name>
    <dbReference type="NCBI Taxonomy" id="1830"/>
    <lineage>
        <taxon>Bacteria</taxon>
        <taxon>Bacillati</taxon>
        <taxon>Actinomycetota</taxon>
        <taxon>Actinomycetes</taxon>
        <taxon>Mycobacteriales</taxon>
        <taxon>Nocardiaceae</taxon>
        <taxon>Rhodococcus</taxon>
    </lineage>
</organism>
<accession>A0A098BJP9</accession>
<evidence type="ECO:0000313" key="2">
    <source>
        <dbReference type="Proteomes" id="UP000042997"/>
    </source>
</evidence>
<gene>
    <name evidence="1" type="ORF">RHRU231_450090</name>
</gene>
<dbReference type="AlphaFoldDB" id="A0A098BJP9"/>
<reference evidence="1 2" key="1">
    <citation type="journal article" date="2014" name="Genome Announc.">
        <title>Draft Genome Sequence of Propane- and Butane-Oxidizing Actinobacterium Rhodococcus ruber IEGM 231.</title>
        <authorList>
            <person name="Ivshina I.B."/>
            <person name="Kuyukina M.S."/>
            <person name="Krivoruchko A.V."/>
            <person name="Barbe V."/>
            <person name="Fischer C."/>
        </authorList>
    </citation>
    <scope>NUCLEOTIDE SEQUENCE [LARGE SCALE GENOMIC DNA]</scope>
</reference>
<evidence type="ECO:0000313" key="1">
    <source>
        <dbReference type="EMBL" id="CDZ88923.1"/>
    </source>
</evidence>
<dbReference type="RefSeq" id="WP_269572139.1">
    <property type="nucleotide sequence ID" value="NZ_JAPWIU010000008.1"/>
</dbReference>
<dbReference type="EMBL" id="CCSD01000056">
    <property type="protein sequence ID" value="CDZ88923.1"/>
    <property type="molecule type" value="Genomic_DNA"/>
</dbReference>
<protein>
    <submittedName>
        <fullName evidence="1">Uncharacterized protein</fullName>
    </submittedName>
</protein>
<sequence length="153" mass="17888">MSAPKRFLVTYRLEDWRLRVRIHHNDGTYLGETHTKHRDVSLVRGLAESYLNFYFNDTHERAVTVFGSRITAPKRKTPKVPARVVDPRVEANRRRGCPTPEKAAFRCRVDAERALVHAWAHRERGGYVPVRVYSDCRCKMWHLTSRSEWSNAA</sequence>
<proteinExistence type="predicted"/>
<name>A0A098BJP9_9NOCA</name>
<dbReference type="Proteomes" id="UP000042997">
    <property type="component" value="Unassembled WGS sequence"/>
</dbReference>